<dbReference type="InterPro" id="IPR003114">
    <property type="entry name" value="Phox_assoc"/>
</dbReference>
<proteinExistence type="predicted"/>
<feature type="domain" description="PXA" evidence="1">
    <location>
        <begin position="144"/>
        <end position="304"/>
    </location>
</feature>
<keyword evidence="3" id="KW-1185">Reference proteome</keyword>
<dbReference type="Pfam" id="PF02194">
    <property type="entry name" value="PXA"/>
    <property type="match status" value="1"/>
</dbReference>
<protein>
    <recommendedName>
        <fullName evidence="1">PXA domain-containing protein</fullName>
    </recommendedName>
</protein>
<reference evidence="2" key="1">
    <citation type="submission" date="2023-07" db="EMBL/GenBank/DDBJ databases">
        <authorList>
            <person name="Stuckert A."/>
        </authorList>
    </citation>
    <scope>NUCLEOTIDE SEQUENCE</scope>
</reference>
<dbReference type="PROSITE" id="PS51207">
    <property type="entry name" value="PXA"/>
    <property type="match status" value="1"/>
</dbReference>
<accession>A0ABN9M184</accession>
<dbReference type="Proteomes" id="UP001176940">
    <property type="component" value="Unassembled WGS sequence"/>
</dbReference>
<dbReference type="EMBL" id="CAUEEQ010041775">
    <property type="protein sequence ID" value="CAJ0956313.1"/>
    <property type="molecule type" value="Genomic_DNA"/>
</dbReference>
<comment type="caution">
    <text evidence="2">The sequence shown here is derived from an EMBL/GenBank/DDBJ whole genome shotgun (WGS) entry which is preliminary data.</text>
</comment>
<dbReference type="PANTHER" id="PTHR22775:SF48">
    <property type="entry name" value="SORTING NEXIN-25"/>
    <property type="match status" value="1"/>
</dbReference>
<evidence type="ECO:0000313" key="3">
    <source>
        <dbReference type="Proteomes" id="UP001176940"/>
    </source>
</evidence>
<evidence type="ECO:0000259" key="1">
    <source>
        <dbReference type="PROSITE" id="PS51207"/>
    </source>
</evidence>
<dbReference type="PANTHER" id="PTHR22775">
    <property type="entry name" value="SORTING NEXIN"/>
    <property type="match status" value="1"/>
</dbReference>
<evidence type="ECO:0000313" key="2">
    <source>
        <dbReference type="EMBL" id="CAJ0956313.1"/>
    </source>
</evidence>
<organism evidence="2 3">
    <name type="scientific">Ranitomeya imitator</name>
    <name type="common">mimic poison frog</name>
    <dbReference type="NCBI Taxonomy" id="111125"/>
    <lineage>
        <taxon>Eukaryota</taxon>
        <taxon>Metazoa</taxon>
        <taxon>Chordata</taxon>
        <taxon>Craniata</taxon>
        <taxon>Vertebrata</taxon>
        <taxon>Euteleostomi</taxon>
        <taxon>Amphibia</taxon>
        <taxon>Batrachia</taxon>
        <taxon>Anura</taxon>
        <taxon>Neobatrachia</taxon>
        <taxon>Hyloidea</taxon>
        <taxon>Dendrobatidae</taxon>
        <taxon>Dendrobatinae</taxon>
        <taxon>Ranitomeya</taxon>
    </lineage>
</organism>
<dbReference type="SMART" id="SM00313">
    <property type="entry name" value="PXA"/>
    <property type="match status" value="1"/>
</dbReference>
<sequence length="304" mass="33097">MSSQCSLTSSDRDNGNDGEIIFSVFSASVPPLSSAPVPPFVLCTCAAIVLCTCAAIVLRTCAVPPLSSAPVPPLSSAPVPPVVLRTCAAIVLRTCAAIVLRTCAAIVLRTCAAIVLRTCAAIVLRTCAAIVLRTCAAIVLRTCAAIVIRTLFDYSYRDYILSWYGDLSKDNGQLYHLLSEDFWELSRQLRCRLAHIDIVKVVCNDVVKNLLTHFCDLKAANTRQDEQPRPFALHPCLKTSEEELQFLQTCAQVLVLCLMPTRDAQSRSLRIVLSEILATKGAQIKDVSDGYQDSSVLQMTTNVY</sequence>
<name>A0ABN9M184_9NEOB</name>
<gene>
    <name evidence="2" type="ORF">RIMI_LOCUS15491901</name>
</gene>